<feature type="transmembrane region" description="Helical" evidence="7">
    <location>
        <begin position="199"/>
        <end position="220"/>
    </location>
</feature>
<dbReference type="InterPro" id="IPR014157">
    <property type="entry name" value="Nickel_NikC"/>
</dbReference>
<dbReference type="OrthoDB" id="9783218at2"/>
<keyword evidence="3" id="KW-1003">Cell membrane</keyword>
<keyword evidence="2 7" id="KW-0813">Transport</keyword>
<feature type="transmembrane region" description="Helical" evidence="7">
    <location>
        <begin position="90"/>
        <end position="113"/>
    </location>
</feature>
<sequence>MPAQFTLQSTNPQSHKLQHKKFSLLGKLALLGIVLFLLIIIVSPYFLPYSPDLQDLDSKFAQPSIEHIFGTDYLGRDIATRLVYGARISLFSAFFILAIILLLGMSIGGICGFMGGVIDRLVMRICDIFLSLPTIVLSLFLVGVLGSGLENIILAIALTHWAWYARIVRSIVLNLKNKEFVLLSQTFGLNKWQSFKRNIFIPVFSQCIVLATMDIGHIILHIAGLSFLGVGVQPPQAEWGVMLSDCKDYIWSNPSLLIYPGAALFITIALFNLLGDSLRDYFDVDLESLH</sequence>
<feature type="transmembrane region" description="Helical" evidence="7">
    <location>
        <begin position="152"/>
        <end position="168"/>
    </location>
</feature>
<evidence type="ECO:0000259" key="8">
    <source>
        <dbReference type="PROSITE" id="PS50928"/>
    </source>
</evidence>
<dbReference type="Gene3D" id="1.10.3720.10">
    <property type="entry name" value="MetI-like"/>
    <property type="match status" value="1"/>
</dbReference>
<organism evidence="9 10">
    <name type="scientific">Helicobacter aurati</name>
    <dbReference type="NCBI Taxonomy" id="137778"/>
    <lineage>
        <taxon>Bacteria</taxon>
        <taxon>Pseudomonadati</taxon>
        <taxon>Campylobacterota</taxon>
        <taxon>Epsilonproteobacteria</taxon>
        <taxon>Campylobacterales</taxon>
        <taxon>Helicobacteraceae</taxon>
        <taxon>Helicobacter</taxon>
    </lineage>
</organism>
<dbReference type="PANTHER" id="PTHR43386">
    <property type="entry name" value="OLIGOPEPTIDE TRANSPORT SYSTEM PERMEASE PROTEIN APPC"/>
    <property type="match status" value="1"/>
</dbReference>
<comment type="similarity">
    <text evidence="7">Belongs to the binding-protein-dependent transport system permease family.</text>
</comment>
<dbReference type="InterPro" id="IPR000515">
    <property type="entry name" value="MetI-like"/>
</dbReference>
<proteinExistence type="inferred from homology"/>
<comment type="caution">
    <text evidence="9">The sequence shown here is derived from an EMBL/GenBank/DDBJ whole genome shotgun (WGS) entry which is preliminary data.</text>
</comment>
<evidence type="ECO:0000256" key="3">
    <source>
        <dbReference type="ARBA" id="ARBA00022475"/>
    </source>
</evidence>
<feature type="transmembrane region" description="Helical" evidence="7">
    <location>
        <begin position="125"/>
        <end position="146"/>
    </location>
</feature>
<evidence type="ECO:0000256" key="1">
    <source>
        <dbReference type="ARBA" id="ARBA00004651"/>
    </source>
</evidence>
<reference evidence="9 10" key="1">
    <citation type="submission" date="2018-04" db="EMBL/GenBank/DDBJ databases">
        <title>Novel Campyloabacter and Helicobacter Species and Strains.</title>
        <authorList>
            <person name="Mannion A.J."/>
            <person name="Shen Z."/>
            <person name="Fox J.G."/>
        </authorList>
    </citation>
    <scope>NUCLEOTIDE SEQUENCE [LARGE SCALE GENOMIC DNA]</scope>
    <source>
        <strain evidence="9 10">MIT 97-5075</strain>
    </source>
</reference>
<dbReference type="RefSeq" id="WP_104762760.1">
    <property type="nucleotide sequence ID" value="NZ_FZPM01000007.1"/>
</dbReference>
<dbReference type="AlphaFoldDB" id="A0A3D8IZD2"/>
<dbReference type="PROSITE" id="PS50928">
    <property type="entry name" value="ABC_TM1"/>
    <property type="match status" value="1"/>
</dbReference>
<dbReference type="EMBL" id="NXLW01000021">
    <property type="protein sequence ID" value="RDU70310.1"/>
    <property type="molecule type" value="Genomic_DNA"/>
</dbReference>
<keyword evidence="5 7" id="KW-1133">Transmembrane helix</keyword>
<accession>A0A3D8IZD2</accession>
<comment type="subcellular location">
    <subcellularLocation>
        <location evidence="1 7">Cell membrane</location>
        <topology evidence="1 7">Multi-pass membrane protein</topology>
    </subcellularLocation>
</comment>
<dbReference type="PANTHER" id="PTHR43386:SF1">
    <property type="entry name" value="D,D-DIPEPTIDE TRANSPORT SYSTEM PERMEASE PROTEIN DDPC-RELATED"/>
    <property type="match status" value="1"/>
</dbReference>
<evidence type="ECO:0000313" key="10">
    <source>
        <dbReference type="Proteomes" id="UP000256424"/>
    </source>
</evidence>
<evidence type="ECO:0000256" key="2">
    <source>
        <dbReference type="ARBA" id="ARBA00022448"/>
    </source>
</evidence>
<keyword evidence="4 7" id="KW-0812">Transmembrane</keyword>
<evidence type="ECO:0000313" key="9">
    <source>
        <dbReference type="EMBL" id="RDU70310.1"/>
    </source>
</evidence>
<dbReference type="Pfam" id="PF00528">
    <property type="entry name" value="BPD_transp_1"/>
    <property type="match status" value="1"/>
</dbReference>
<dbReference type="InterPro" id="IPR050366">
    <property type="entry name" value="BP-dependent_transpt_permease"/>
</dbReference>
<keyword evidence="6 7" id="KW-0472">Membrane</keyword>
<dbReference type="NCBIfam" id="NF007738">
    <property type="entry name" value="PRK10417.1"/>
    <property type="match status" value="1"/>
</dbReference>
<evidence type="ECO:0000256" key="7">
    <source>
        <dbReference type="RuleBase" id="RU363032"/>
    </source>
</evidence>
<evidence type="ECO:0000256" key="5">
    <source>
        <dbReference type="ARBA" id="ARBA00022989"/>
    </source>
</evidence>
<dbReference type="CDD" id="cd06261">
    <property type="entry name" value="TM_PBP2"/>
    <property type="match status" value="1"/>
</dbReference>
<dbReference type="GO" id="GO:0005886">
    <property type="term" value="C:plasma membrane"/>
    <property type="evidence" value="ECO:0007669"/>
    <property type="project" value="UniProtKB-SubCell"/>
</dbReference>
<dbReference type="GO" id="GO:0015099">
    <property type="term" value="F:nickel cation transmembrane transporter activity"/>
    <property type="evidence" value="ECO:0007669"/>
    <property type="project" value="InterPro"/>
</dbReference>
<feature type="transmembrane region" description="Helical" evidence="7">
    <location>
        <begin position="257"/>
        <end position="274"/>
    </location>
</feature>
<dbReference type="SUPFAM" id="SSF161098">
    <property type="entry name" value="MetI-like"/>
    <property type="match status" value="1"/>
</dbReference>
<dbReference type="Proteomes" id="UP000256424">
    <property type="component" value="Unassembled WGS sequence"/>
</dbReference>
<evidence type="ECO:0000256" key="6">
    <source>
        <dbReference type="ARBA" id="ARBA00023136"/>
    </source>
</evidence>
<evidence type="ECO:0000256" key="4">
    <source>
        <dbReference type="ARBA" id="ARBA00022692"/>
    </source>
</evidence>
<feature type="transmembrane region" description="Helical" evidence="7">
    <location>
        <begin position="24"/>
        <end position="47"/>
    </location>
</feature>
<dbReference type="NCBIfam" id="TIGR02790">
    <property type="entry name" value="nickel_nikC"/>
    <property type="match status" value="1"/>
</dbReference>
<dbReference type="GO" id="GO:0071916">
    <property type="term" value="F:dipeptide transmembrane transporter activity"/>
    <property type="evidence" value="ECO:0007669"/>
    <property type="project" value="TreeGrafter"/>
</dbReference>
<name>A0A3D8IZD2_9HELI</name>
<protein>
    <submittedName>
        <fullName evidence="9">Nickel ABC transporter permease subunit NikC</fullName>
    </submittedName>
</protein>
<feature type="domain" description="ABC transmembrane type-1" evidence="8">
    <location>
        <begin position="86"/>
        <end position="275"/>
    </location>
</feature>
<gene>
    <name evidence="9" type="ORF">CQA66_08510</name>
</gene>
<dbReference type="InterPro" id="IPR035906">
    <property type="entry name" value="MetI-like_sf"/>
</dbReference>
<keyword evidence="10" id="KW-1185">Reference proteome</keyword>